<evidence type="ECO:0000256" key="4">
    <source>
        <dbReference type="ARBA" id="ARBA00022989"/>
    </source>
</evidence>
<feature type="domain" description="CNNM transmembrane" evidence="11">
    <location>
        <begin position="1"/>
        <end position="196"/>
    </location>
</feature>
<dbReference type="InterPro" id="IPR002550">
    <property type="entry name" value="CNNM"/>
</dbReference>
<evidence type="ECO:0000259" key="11">
    <source>
        <dbReference type="PROSITE" id="PS51846"/>
    </source>
</evidence>
<evidence type="ECO:0000256" key="3">
    <source>
        <dbReference type="ARBA" id="ARBA00022737"/>
    </source>
</evidence>
<comment type="caution">
    <text evidence="12">The sequence shown here is derived from an EMBL/GenBank/DDBJ whole genome shotgun (WGS) entry which is preliminary data.</text>
</comment>
<evidence type="ECO:0000256" key="5">
    <source>
        <dbReference type="ARBA" id="ARBA00023122"/>
    </source>
</evidence>
<dbReference type="InterPro" id="IPR044751">
    <property type="entry name" value="Ion_transp-like_CBS"/>
</dbReference>
<keyword evidence="2 8" id="KW-0812">Transmembrane</keyword>
<keyword evidence="5 7" id="KW-0129">CBS domain</keyword>
<dbReference type="EMBL" id="CAJFCI010000076">
    <property type="protein sequence ID" value="CAD5109507.1"/>
    <property type="molecule type" value="Genomic_DNA"/>
</dbReference>
<evidence type="ECO:0000256" key="6">
    <source>
        <dbReference type="ARBA" id="ARBA00023136"/>
    </source>
</evidence>
<dbReference type="PANTHER" id="PTHR22777">
    <property type="entry name" value="HEMOLYSIN-RELATED"/>
    <property type="match status" value="1"/>
</dbReference>
<dbReference type="SMART" id="SM00116">
    <property type="entry name" value="CBS"/>
    <property type="match status" value="2"/>
</dbReference>
<dbReference type="GO" id="GO:0050660">
    <property type="term" value="F:flavin adenine dinucleotide binding"/>
    <property type="evidence" value="ECO:0007669"/>
    <property type="project" value="InterPro"/>
</dbReference>
<keyword evidence="13" id="KW-1185">Reference proteome</keyword>
<evidence type="ECO:0000256" key="7">
    <source>
        <dbReference type="PROSITE-ProRule" id="PRU00703"/>
    </source>
</evidence>
<dbReference type="InterPro" id="IPR016169">
    <property type="entry name" value="FAD-bd_PCMH_sub2"/>
</dbReference>
<comment type="subcellular location">
    <subcellularLocation>
        <location evidence="1">Membrane</location>
        <topology evidence="1">Multi-pass membrane protein</topology>
    </subcellularLocation>
</comment>
<proteinExistence type="predicted"/>
<dbReference type="PROSITE" id="PS51846">
    <property type="entry name" value="CNNM"/>
    <property type="match status" value="1"/>
</dbReference>
<dbReference type="Pfam" id="PF01595">
    <property type="entry name" value="CNNM"/>
    <property type="match status" value="1"/>
</dbReference>
<dbReference type="Pfam" id="PF00571">
    <property type="entry name" value="CBS"/>
    <property type="match status" value="2"/>
</dbReference>
<feature type="domain" description="CBS" evidence="10">
    <location>
        <begin position="276"/>
        <end position="338"/>
    </location>
</feature>
<feature type="domain" description="CBS" evidence="10">
    <location>
        <begin position="215"/>
        <end position="274"/>
    </location>
</feature>
<dbReference type="Gene3D" id="3.10.580.10">
    <property type="entry name" value="CBS-domain"/>
    <property type="match status" value="1"/>
</dbReference>
<accession>A0A7U7ERR2</accession>
<dbReference type="PROSITE" id="PS51371">
    <property type="entry name" value="CBS"/>
    <property type="match status" value="2"/>
</dbReference>
<dbReference type="InterPro" id="IPR046342">
    <property type="entry name" value="CBS_dom_sf"/>
</dbReference>
<sequence length="444" mass="48374">MEIFVLIALILLNGVFAMSEIALVTARRGRLLRLAEDGDGSAGIAVKLGEDPTRFLSTVQIGITSIGILSGIFGEAALAGPLSDWLQDLGVAQRASEIGATVLVVAVITYVSIVVGELVPKRIGQLNPEAIARLVARPMNMLAVASRPFVHLLSASTTLLLGLLGQRDARGPSVTEEEIQAMLAEGSEAGIIEKSEQEMVRNVFRLDERPISSLLVPRSEIVWLDVEHPLEESLALIGQSQHSRFPVCRGGLDDILGIVSTKQLLEQALRGEPMSLDTGLQPPMYVPETLTGMELLEQFRAANPHMVLVVDEYGDIQGLVTLHDLVESLTGEFQHSDIEEGWAVRREDGSWLLDGLIPLLEMKDRLGLKSVPEEERGRYHTLSGMVMCLLGRLPGTGDVVEWQGWRFEVVDLDGKRIDKVLASPTPDPADTQPVDTQPERLDGE</sequence>
<dbReference type="Gene3D" id="3.30.465.10">
    <property type="match status" value="1"/>
</dbReference>
<keyword evidence="4 8" id="KW-1133">Transmembrane helix</keyword>
<name>A0A7U7ERR2_9GAMM</name>
<reference evidence="12 13" key="1">
    <citation type="submission" date="2020-08" db="EMBL/GenBank/DDBJ databases">
        <authorList>
            <person name="Criscuolo A."/>
        </authorList>
    </citation>
    <scope>NUCLEOTIDE SEQUENCE [LARGE SCALE GENOMIC DNA]</scope>
    <source>
        <strain evidence="12">CIP111764</strain>
    </source>
</reference>
<dbReference type="GO" id="GO:0005886">
    <property type="term" value="C:plasma membrane"/>
    <property type="evidence" value="ECO:0007669"/>
    <property type="project" value="TreeGrafter"/>
</dbReference>
<dbReference type="SUPFAM" id="SSF54631">
    <property type="entry name" value="CBS-domain pair"/>
    <property type="match status" value="1"/>
</dbReference>
<evidence type="ECO:0000313" key="13">
    <source>
        <dbReference type="Proteomes" id="UP000583387"/>
    </source>
</evidence>
<dbReference type="InterPro" id="IPR036318">
    <property type="entry name" value="FAD-bd_PCMH-like_sf"/>
</dbReference>
<keyword evidence="6 8" id="KW-0472">Membrane</keyword>
<gene>
    <name evidence="12" type="ORF">PSEWESI4_03812</name>
</gene>
<dbReference type="PANTHER" id="PTHR22777:SF17">
    <property type="entry name" value="UPF0053 PROTEIN SLL0260"/>
    <property type="match status" value="1"/>
</dbReference>
<keyword evidence="3" id="KW-0677">Repeat</keyword>
<evidence type="ECO:0000259" key="10">
    <source>
        <dbReference type="PROSITE" id="PS51371"/>
    </source>
</evidence>
<dbReference type="RefSeq" id="WP_187672823.1">
    <property type="nucleotide sequence ID" value="NZ_CAJFCI010000076.1"/>
</dbReference>
<protein>
    <recommendedName>
        <fullName evidence="14">HlyC/CorC family transporter</fullName>
    </recommendedName>
</protein>
<evidence type="ECO:0000256" key="2">
    <source>
        <dbReference type="ARBA" id="ARBA00022692"/>
    </source>
</evidence>
<evidence type="ECO:0000256" key="8">
    <source>
        <dbReference type="PROSITE-ProRule" id="PRU01193"/>
    </source>
</evidence>
<evidence type="ECO:0008006" key="14">
    <source>
        <dbReference type="Google" id="ProtNLM"/>
    </source>
</evidence>
<dbReference type="Pfam" id="PF03471">
    <property type="entry name" value="CorC_HlyC"/>
    <property type="match status" value="1"/>
</dbReference>
<dbReference type="CDD" id="cd04590">
    <property type="entry name" value="CBS_pair_CorC_HlyC_assoc"/>
    <property type="match status" value="1"/>
</dbReference>
<dbReference type="Proteomes" id="UP000583387">
    <property type="component" value="Unassembled WGS sequence"/>
</dbReference>
<dbReference type="InterPro" id="IPR000644">
    <property type="entry name" value="CBS_dom"/>
</dbReference>
<organism evidence="12 13">
    <name type="scientific">Zestomonas carbonaria</name>
    <dbReference type="NCBI Taxonomy" id="2762745"/>
    <lineage>
        <taxon>Bacteria</taxon>
        <taxon>Pseudomonadati</taxon>
        <taxon>Pseudomonadota</taxon>
        <taxon>Gammaproteobacteria</taxon>
        <taxon>Pseudomonadales</taxon>
        <taxon>Pseudomonadaceae</taxon>
        <taxon>Zestomonas</taxon>
    </lineage>
</organism>
<evidence type="ECO:0000256" key="1">
    <source>
        <dbReference type="ARBA" id="ARBA00004141"/>
    </source>
</evidence>
<dbReference type="SMART" id="SM01091">
    <property type="entry name" value="CorC_HlyC"/>
    <property type="match status" value="1"/>
</dbReference>
<evidence type="ECO:0000256" key="9">
    <source>
        <dbReference type="SAM" id="MobiDB-lite"/>
    </source>
</evidence>
<feature type="region of interest" description="Disordered" evidence="9">
    <location>
        <begin position="420"/>
        <end position="444"/>
    </location>
</feature>
<dbReference type="AlphaFoldDB" id="A0A7U7ERR2"/>
<dbReference type="FunFam" id="3.30.465.10:FF:000023">
    <property type="entry name" value="Magnesium and cobalt transporter"/>
    <property type="match status" value="1"/>
</dbReference>
<evidence type="ECO:0000313" key="12">
    <source>
        <dbReference type="EMBL" id="CAD5109507.1"/>
    </source>
</evidence>
<dbReference type="InterPro" id="IPR005170">
    <property type="entry name" value="Transptr-assoc_dom"/>
</dbReference>
<dbReference type="SUPFAM" id="SSF56176">
    <property type="entry name" value="FAD-binding/transporter-associated domain-like"/>
    <property type="match status" value="1"/>
</dbReference>